<keyword evidence="7" id="KW-0548">Nucleotidyltransferase</keyword>
<sequence>MSFNDSTAMMANESPYAQSQSRYQQKLADFAFFDLVDDSDERDPGMLESMATLKRKRQSGSSTARTSTPDSSAISQRQLRSVTRISDKVQALNRSTSAPSGPDQAQQTDISTVASLQTRSVSSLGTAIGTGPATSSKIPSTNPSGKVFEGCYFYFFPNNENHPGRRFRMQKAVEHGAGREVKWSAAVTHLIVDRSMNYEQVCGFLSTTEKLEQIPAHVHIVNENYPADCISYRSLVDPQQKQYEVRGFEPQRHDPEVSRQKAAAAPSSLELKPADKAEQSKQPQTPSQNTVATTISDPSPQQRSSPPWLRPPPPVPEQENGGIIAKETFMEQDELGRAIEEAKQAQGLLLDEDDAESRPGSSGSENDRASKKPVVPNWQEKFQCMQKNIVNAKDGPNATTIAILQEMSEHYVKMQDTWRPIAYRKAINTLRNHPVKVCTAEEAEKLPFIGGRLALKVEEIVYTNHLRRLESAKAEPTDKVLQIFLGVYGIGFNTGMKFVAQGYKTLSELREHAQLNDNQRIGIDHHEDFNSRIARAEVKQHSDVVRSAAHQLDPAIEITIMGSYRRGAQSSNDIDLIITHPHWTVSQLRSMLIDRLIPRLFKQDFLQCSLASISKIDGTKWHGASRLPGSKVWRRIDFLLVPVTELGAALIYFTGNDIFNRSMRLLASRKGMRLNQRGLYRNVMRGKGREKVTEGELMEGRDEKRIFEVLGVPWREPEERIC</sequence>
<feature type="active site" description="Nucleophile; Schiff-base intermediate with DNA; for 5'-dRP lyase activity" evidence="15">
    <location>
        <position position="456"/>
    </location>
</feature>
<keyword evidence="11" id="KW-0238">DNA-binding</keyword>
<dbReference type="InterPro" id="IPR029398">
    <property type="entry name" value="PolB_thumb"/>
</dbReference>
<dbReference type="InterPro" id="IPR002008">
    <property type="entry name" value="DNA_pol_X_beta-like"/>
</dbReference>
<dbReference type="GO" id="GO:0005634">
    <property type="term" value="C:nucleus"/>
    <property type="evidence" value="ECO:0007669"/>
    <property type="project" value="TreeGrafter"/>
</dbReference>
<dbReference type="SUPFAM" id="SSF81585">
    <property type="entry name" value="PsbU/PolX domain-like"/>
    <property type="match status" value="1"/>
</dbReference>
<comment type="catalytic activity">
    <reaction evidence="14">
        <text>DNA(n) + a 2'-deoxyribonucleoside 5'-triphosphate = DNA(n+1) + diphosphate</text>
        <dbReference type="Rhea" id="RHEA:22508"/>
        <dbReference type="Rhea" id="RHEA-COMP:17339"/>
        <dbReference type="Rhea" id="RHEA-COMP:17340"/>
        <dbReference type="ChEBI" id="CHEBI:33019"/>
        <dbReference type="ChEBI" id="CHEBI:61560"/>
        <dbReference type="ChEBI" id="CHEBI:173112"/>
        <dbReference type="EC" id="2.7.7.7"/>
    </reaction>
</comment>
<keyword evidence="8" id="KW-0235">DNA replication</keyword>
<feature type="compositionally biased region" description="Polar residues" evidence="16">
    <location>
        <begin position="280"/>
        <end position="295"/>
    </location>
</feature>
<keyword evidence="10" id="KW-0239">DNA-directed DNA polymerase</keyword>
<evidence type="ECO:0000256" key="7">
    <source>
        <dbReference type="ARBA" id="ARBA00022695"/>
    </source>
</evidence>
<protein>
    <recommendedName>
        <fullName evidence="4">DNA polymerase lambda</fullName>
        <ecNumber evidence="3">2.7.7.7</ecNumber>
    </recommendedName>
</protein>
<keyword evidence="12" id="KW-0234">DNA repair</keyword>
<dbReference type="GO" id="GO:0006260">
    <property type="term" value="P:DNA replication"/>
    <property type="evidence" value="ECO:0007669"/>
    <property type="project" value="UniProtKB-KW"/>
</dbReference>
<dbReference type="Pfam" id="PF14791">
    <property type="entry name" value="DNA_pol_B_thumb"/>
    <property type="match status" value="1"/>
</dbReference>
<dbReference type="PROSITE" id="PS00522">
    <property type="entry name" value="DNA_POLYMERASE_X"/>
    <property type="match status" value="1"/>
</dbReference>
<feature type="domain" description="BRCT" evidence="17">
    <location>
        <begin position="143"/>
        <end position="243"/>
    </location>
</feature>
<dbReference type="Gene3D" id="3.30.210.10">
    <property type="entry name" value="DNA polymerase, thumb domain"/>
    <property type="match status" value="1"/>
</dbReference>
<evidence type="ECO:0000256" key="10">
    <source>
        <dbReference type="ARBA" id="ARBA00022932"/>
    </source>
</evidence>
<dbReference type="PANTHER" id="PTHR11276:SF28">
    <property type="entry name" value="DNA POLYMERASE LAMBDA"/>
    <property type="match status" value="1"/>
</dbReference>
<evidence type="ECO:0000256" key="16">
    <source>
        <dbReference type="SAM" id="MobiDB-lite"/>
    </source>
</evidence>
<keyword evidence="6" id="KW-0808">Transferase</keyword>
<evidence type="ECO:0000313" key="18">
    <source>
        <dbReference type="EMBL" id="TKX19966.1"/>
    </source>
</evidence>
<evidence type="ECO:0000256" key="6">
    <source>
        <dbReference type="ARBA" id="ARBA00022679"/>
    </source>
</evidence>
<dbReference type="PROSITE" id="PS50172">
    <property type="entry name" value="BRCT"/>
    <property type="match status" value="1"/>
</dbReference>
<dbReference type="Pfam" id="PF10391">
    <property type="entry name" value="DNA_pol_lambd_f"/>
    <property type="match status" value="1"/>
</dbReference>
<dbReference type="Gene3D" id="1.10.150.110">
    <property type="entry name" value="DNA polymerase beta, N-terminal domain-like"/>
    <property type="match status" value="1"/>
</dbReference>
<proteinExistence type="inferred from homology"/>
<dbReference type="InterPro" id="IPR001357">
    <property type="entry name" value="BRCT_dom"/>
</dbReference>
<dbReference type="Pfam" id="PF14792">
    <property type="entry name" value="DNA_pol_B_palm"/>
    <property type="match status" value="1"/>
</dbReference>
<feature type="region of interest" description="Disordered" evidence="16">
    <location>
        <begin position="247"/>
        <end position="320"/>
    </location>
</feature>
<dbReference type="AlphaFoldDB" id="A0A4U7AU05"/>
<evidence type="ECO:0000256" key="9">
    <source>
        <dbReference type="ARBA" id="ARBA00022763"/>
    </source>
</evidence>
<dbReference type="PRINTS" id="PR00869">
    <property type="entry name" value="DNAPOLX"/>
</dbReference>
<feature type="compositionally biased region" description="Polar residues" evidence="16">
    <location>
        <begin position="59"/>
        <end position="84"/>
    </location>
</feature>
<dbReference type="InterPro" id="IPR019843">
    <property type="entry name" value="DNA_pol-X_BS"/>
</dbReference>
<feature type="region of interest" description="Disordered" evidence="16">
    <location>
        <begin position="348"/>
        <end position="375"/>
    </location>
</feature>
<dbReference type="SUPFAM" id="SSF52113">
    <property type="entry name" value="BRCT domain"/>
    <property type="match status" value="1"/>
</dbReference>
<comment type="similarity">
    <text evidence="2">Belongs to the DNA polymerase type-X family.</text>
</comment>
<dbReference type="EMBL" id="PTQR01000104">
    <property type="protein sequence ID" value="TKX19966.1"/>
    <property type="molecule type" value="Genomic_DNA"/>
</dbReference>
<dbReference type="GO" id="GO:0003677">
    <property type="term" value="F:DNA binding"/>
    <property type="evidence" value="ECO:0007669"/>
    <property type="project" value="UniProtKB-KW"/>
</dbReference>
<dbReference type="GO" id="GO:0006303">
    <property type="term" value="P:double-strand break repair via nonhomologous end joining"/>
    <property type="evidence" value="ECO:0007669"/>
    <property type="project" value="TreeGrafter"/>
</dbReference>
<dbReference type="InterPro" id="IPR002054">
    <property type="entry name" value="DNA-dir_DNA_pol_X"/>
</dbReference>
<dbReference type="FunFam" id="1.10.150.110:FF:000005">
    <property type="entry name" value="DNA polymerase POL4"/>
    <property type="match status" value="1"/>
</dbReference>
<dbReference type="InterPro" id="IPR018944">
    <property type="entry name" value="DNA_pol_lambd_fingers_domain"/>
</dbReference>
<organism evidence="18 19">
    <name type="scientific">Elsinoe australis</name>
    <dbReference type="NCBI Taxonomy" id="40998"/>
    <lineage>
        <taxon>Eukaryota</taxon>
        <taxon>Fungi</taxon>
        <taxon>Dikarya</taxon>
        <taxon>Ascomycota</taxon>
        <taxon>Pezizomycotina</taxon>
        <taxon>Dothideomycetes</taxon>
        <taxon>Dothideomycetidae</taxon>
        <taxon>Myriangiales</taxon>
        <taxon>Elsinoaceae</taxon>
        <taxon>Elsinoe</taxon>
    </lineage>
</organism>
<evidence type="ECO:0000256" key="8">
    <source>
        <dbReference type="ARBA" id="ARBA00022705"/>
    </source>
</evidence>
<reference evidence="18 19" key="1">
    <citation type="submission" date="2018-02" db="EMBL/GenBank/DDBJ databases">
        <title>Draft genome sequences of Elsinoe sp., causing black scab on jojoba.</title>
        <authorList>
            <person name="Stodart B."/>
            <person name="Jeffress S."/>
            <person name="Ash G."/>
            <person name="Arun Chinnappa K."/>
        </authorList>
    </citation>
    <scope>NUCLEOTIDE SEQUENCE [LARGE SCALE GENOMIC DNA]</scope>
    <source>
        <strain evidence="18 19">Hillstone_2</strain>
    </source>
</reference>
<dbReference type="SUPFAM" id="SSF81301">
    <property type="entry name" value="Nucleotidyltransferase"/>
    <property type="match status" value="1"/>
</dbReference>
<dbReference type="InterPro" id="IPR036420">
    <property type="entry name" value="BRCT_dom_sf"/>
</dbReference>
<dbReference type="PRINTS" id="PR00870">
    <property type="entry name" value="DNAPOLXBETA"/>
</dbReference>
<keyword evidence="13" id="KW-0456">Lyase</keyword>
<dbReference type="SUPFAM" id="SSF47802">
    <property type="entry name" value="DNA polymerase beta, N-terminal domain-like"/>
    <property type="match status" value="1"/>
</dbReference>
<dbReference type="InterPro" id="IPR022312">
    <property type="entry name" value="DNA_pol_X"/>
</dbReference>
<evidence type="ECO:0000256" key="11">
    <source>
        <dbReference type="ARBA" id="ARBA00023125"/>
    </source>
</evidence>
<dbReference type="PANTHER" id="PTHR11276">
    <property type="entry name" value="DNA POLYMERASE TYPE-X FAMILY MEMBER"/>
    <property type="match status" value="1"/>
</dbReference>
<dbReference type="GO" id="GO:0003887">
    <property type="term" value="F:DNA-directed DNA polymerase activity"/>
    <property type="evidence" value="ECO:0007669"/>
    <property type="project" value="UniProtKB-KW"/>
</dbReference>
<evidence type="ECO:0000256" key="1">
    <source>
        <dbReference type="ARBA" id="ARBA00001936"/>
    </source>
</evidence>
<dbReference type="InterPro" id="IPR028207">
    <property type="entry name" value="DNA_pol_B_palm_palm"/>
</dbReference>
<dbReference type="InterPro" id="IPR010996">
    <property type="entry name" value="HHH_MUS81"/>
</dbReference>
<evidence type="ECO:0000313" key="19">
    <source>
        <dbReference type="Proteomes" id="UP000308133"/>
    </source>
</evidence>
<evidence type="ECO:0000256" key="5">
    <source>
        <dbReference type="ARBA" id="ARBA00022634"/>
    </source>
</evidence>
<comment type="cofactor">
    <cofactor evidence="1">
        <name>Mn(2+)</name>
        <dbReference type="ChEBI" id="CHEBI:29035"/>
    </cofactor>
</comment>
<name>A0A4U7AU05_9PEZI</name>
<evidence type="ECO:0000256" key="15">
    <source>
        <dbReference type="PIRSR" id="PIRSR622312-50"/>
    </source>
</evidence>
<dbReference type="InterPro" id="IPR043519">
    <property type="entry name" value="NT_sf"/>
</dbReference>
<dbReference type="FunFam" id="3.30.210.10:FF:000001">
    <property type="entry name" value="DNA polymerase lambda"/>
    <property type="match status" value="1"/>
</dbReference>
<evidence type="ECO:0000256" key="14">
    <source>
        <dbReference type="ARBA" id="ARBA00049244"/>
    </source>
</evidence>
<dbReference type="SMART" id="SM00292">
    <property type="entry name" value="BRCT"/>
    <property type="match status" value="1"/>
</dbReference>
<accession>A0A4U7AU05</accession>
<feature type="region of interest" description="Disordered" evidence="16">
    <location>
        <begin position="51"/>
        <end position="86"/>
    </location>
</feature>
<evidence type="ECO:0000256" key="2">
    <source>
        <dbReference type="ARBA" id="ARBA00008323"/>
    </source>
</evidence>
<dbReference type="CDD" id="cd00141">
    <property type="entry name" value="NT_POLXc"/>
    <property type="match status" value="1"/>
</dbReference>
<dbReference type="EC" id="2.7.7.7" evidence="3"/>
<comment type="caution">
    <text evidence="18">The sequence shown here is derived from an EMBL/GenBank/DDBJ whole genome shotgun (WGS) entry which is preliminary data.</text>
</comment>
<dbReference type="Pfam" id="PF14716">
    <property type="entry name" value="HHH_8"/>
    <property type="match status" value="1"/>
</dbReference>
<keyword evidence="9" id="KW-0227">DNA damage</keyword>
<evidence type="ECO:0000256" key="3">
    <source>
        <dbReference type="ARBA" id="ARBA00012417"/>
    </source>
</evidence>
<dbReference type="GO" id="GO:0016829">
    <property type="term" value="F:lyase activity"/>
    <property type="evidence" value="ECO:0007669"/>
    <property type="project" value="UniProtKB-KW"/>
</dbReference>
<dbReference type="Proteomes" id="UP000308133">
    <property type="component" value="Unassembled WGS sequence"/>
</dbReference>
<dbReference type="Gene3D" id="3.30.460.10">
    <property type="entry name" value="Beta Polymerase, domain 2"/>
    <property type="match status" value="1"/>
</dbReference>
<evidence type="ECO:0000256" key="4">
    <source>
        <dbReference type="ARBA" id="ARBA00016513"/>
    </source>
</evidence>
<feature type="compositionally biased region" description="Low complexity" evidence="16">
    <location>
        <begin position="296"/>
        <end position="307"/>
    </location>
</feature>
<dbReference type="SMART" id="SM00483">
    <property type="entry name" value="POLXc"/>
    <property type="match status" value="1"/>
</dbReference>
<evidence type="ECO:0000259" key="17">
    <source>
        <dbReference type="PROSITE" id="PS50172"/>
    </source>
</evidence>
<dbReference type="InterPro" id="IPR037160">
    <property type="entry name" value="DNA_Pol_thumb_sf"/>
</dbReference>
<dbReference type="Gene3D" id="1.10.150.20">
    <property type="entry name" value="5' to 3' exonuclease, C-terminal subdomain"/>
    <property type="match status" value="1"/>
</dbReference>
<gene>
    <name evidence="18" type="ORF">C1H76_7850</name>
</gene>
<feature type="compositionally biased region" description="Basic and acidic residues" evidence="16">
    <location>
        <begin position="247"/>
        <end position="259"/>
    </location>
</feature>
<evidence type="ECO:0000256" key="12">
    <source>
        <dbReference type="ARBA" id="ARBA00023204"/>
    </source>
</evidence>
<dbReference type="InterPro" id="IPR027421">
    <property type="entry name" value="DNA_pol_lamdba_lyase_dom_sf"/>
</dbReference>
<evidence type="ECO:0000256" key="13">
    <source>
        <dbReference type="ARBA" id="ARBA00023239"/>
    </source>
</evidence>
<dbReference type="Gene3D" id="3.40.50.10190">
    <property type="entry name" value="BRCT domain"/>
    <property type="match status" value="1"/>
</dbReference>
<keyword evidence="5" id="KW-0237">DNA synthesis</keyword>